<gene>
    <name evidence="1" type="ORF">SDC9_137691</name>
</gene>
<organism evidence="1">
    <name type="scientific">bioreactor metagenome</name>
    <dbReference type="NCBI Taxonomy" id="1076179"/>
    <lineage>
        <taxon>unclassified sequences</taxon>
        <taxon>metagenomes</taxon>
        <taxon>ecological metagenomes</taxon>
    </lineage>
</organism>
<reference evidence="1" key="1">
    <citation type="submission" date="2019-08" db="EMBL/GenBank/DDBJ databases">
        <authorList>
            <person name="Kucharzyk K."/>
            <person name="Murdoch R.W."/>
            <person name="Higgins S."/>
            <person name="Loffler F."/>
        </authorList>
    </citation>
    <scope>NUCLEOTIDE SEQUENCE</scope>
</reference>
<protein>
    <submittedName>
        <fullName evidence="1">Uncharacterized protein</fullName>
    </submittedName>
</protein>
<proteinExistence type="predicted"/>
<sequence>MHRSVLAIEQKRIRVERLHGNRVHALRILEDRLPVPAHLPFFALIDVLFSHLFVFDIQRVHHQLVGERFAQLHRFQTAYVGFPAFSPEDVPKFSLRHIARDPAVVVRKQPAVADVRIRIARVAFWAHCVQRGHTRILTLRRIALSAR</sequence>
<dbReference type="AlphaFoldDB" id="A0A645DMA0"/>
<comment type="caution">
    <text evidence="1">The sequence shown here is derived from an EMBL/GenBank/DDBJ whole genome shotgun (WGS) entry which is preliminary data.</text>
</comment>
<name>A0A645DMA0_9ZZZZ</name>
<evidence type="ECO:0000313" key="1">
    <source>
        <dbReference type="EMBL" id="MPM90570.1"/>
    </source>
</evidence>
<accession>A0A645DMA0</accession>
<dbReference type="EMBL" id="VSSQ01037790">
    <property type="protein sequence ID" value="MPM90570.1"/>
    <property type="molecule type" value="Genomic_DNA"/>
</dbReference>